<feature type="compositionally biased region" description="Basic residues" evidence="3">
    <location>
        <begin position="272"/>
        <end position="281"/>
    </location>
</feature>
<dbReference type="EMBL" id="MLKD01000007">
    <property type="protein sequence ID" value="OQE24436.1"/>
    <property type="molecule type" value="Genomic_DNA"/>
</dbReference>
<comment type="caution">
    <text evidence="5">The sequence shown here is derived from an EMBL/GenBank/DDBJ whole genome shotgun (WGS) entry which is preliminary data.</text>
</comment>
<evidence type="ECO:0000256" key="1">
    <source>
        <dbReference type="ARBA" id="ARBA00023125"/>
    </source>
</evidence>
<accession>A0A1V6TE70</accession>
<dbReference type="InterPro" id="IPR050342">
    <property type="entry name" value="HMGB"/>
</dbReference>
<dbReference type="PANTHER" id="PTHR48112">
    <property type="entry name" value="HIGH MOBILITY GROUP PROTEIN DSP1"/>
    <property type="match status" value="1"/>
</dbReference>
<reference evidence="6" key="1">
    <citation type="journal article" date="2017" name="Nat. Microbiol.">
        <title>Global analysis of biosynthetic gene clusters reveals vast potential of secondary metabolite production in Penicillium species.</title>
        <authorList>
            <person name="Nielsen J.C."/>
            <person name="Grijseels S."/>
            <person name="Prigent S."/>
            <person name="Ji B."/>
            <person name="Dainat J."/>
            <person name="Nielsen K.F."/>
            <person name="Frisvad J.C."/>
            <person name="Workman M."/>
            <person name="Nielsen J."/>
        </authorList>
    </citation>
    <scope>NUCLEOTIDE SEQUENCE [LARGE SCALE GENOMIC DNA]</scope>
    <source>
        <strain evidence="6">IBT 24891</strain>
    </source>
</reference>
<feature type="compositionally biased region" description="Acidic residues" evidence="3">
    <location>
        <begin position="196"/>
        <end position="207"/>
    </location>
</feature>
<keyword evidence="2" id="KW-0539">Nucleus</keyword>
<feature type="DNA-binding region" description="HMG box" evidence="2">
    <location>
        <begin position="98"/>
        <end position="167"/>
    </location>
</feature>
<dbReference type="PROSITE" id="PS50118">
    <property type="entry name" value="HMG_BOX_2"/>
    <property type="match status" value="1"/>
</dbReference>
<keyword evidence="6" id="KW-1185">Reference proteome</keyword>
<feature type="region of interest" description="Disordered" evidence="3">
    <location>
        <begin position="72"/>
        <end position="100"/>
    </location>
</feature>
<dbReference type="SMART" id="SM00398">
    <property type="entry name" value="HMG"/>
    <property type="match status" value="1"/>
</dbReference>
<name>A0A1V6TE70_9EURO</name>
<dbReference type="Gene3D" id="1.10.30.10">
    <property type="entry name" value="High mobility group box domain"/>
    <property type="match status" value="1"/>
</dbReference>
<dbReference type="Pfam" id="PF00505">
    <property type="entry name" value="HMG_box"/>
    <property type="match status" value="1"/>
</dbReference>
<dbReference type="STRING" id="303698.A0A1V6TE70"/>
<dbReference type="InterPro" id="IPR009071">
    <property type="entry name" value="HMG_box_dom"/>
</dbReference>
<organism evidence="5 6">
    <name type="scientific">Penicillium steckii</name>
    <dbReference type="NCBI Taxonomy" id="303698"/>
    <lineage>
        <taxon>Eukaryota</taxon>
        <taxon>Fungi</taxon>
        <taxon>Dikarya</taxon>
        <taxon>Ascomycota</taxon>
        <taxon>Pezizomycotina</taxon>
        <taxon>Eurotiomycetes</taxon>
        <taxon>Eurotiomycetidae</taxon>
        <taxon>Eurotiales</taxon>
        <taxon>Aspergillaceae</taxon>
        <taxon>Penicillium</taxon>
    </lineage>
</organism>
<feature type="region of interest" description="Disordered" evidence="3">
    <location>
        <begin position="172"/>
        <end position="281"/>
    </location>
</feature>
<dbReference type="Proteomes" id="UP000191285">
    <property type="component" value="Unassembled WGS sequence"/>
</dbReference>
<keyword evidence="1 2" id="KW-0238">DNA-binding</keyword>
<dbReference type="AlphaFoldDB" id="A0A1V6TE70"/>
<dbReference type="OrthoDB" id="5550281at2759"/>
<dbReference type="PANTHER" id="PTHR48112:SF5">
    <property type="entry name" value="BOX PROTEIN, PUTATIVE (AFU_ORTHOLOGUE AFUA_1G04550)-RELATED"/>
    <property type="match status" value="1"/>
</dbReference>
<dbReference type="GO" id="GO:0005634">
    <property type="term" value="C:nucleus"/>
    <property type="evidence" value="ECO:0007669"/>
    <property type="project" value="UniProtKB-UniRule"/>
</dbReference>
<proteinExistence type="predicted"/>
<evidence type="ECO:0000313" key="6">
    <source>
        <dbReference type="Proteomes" id="UP000191285"/>
    </source>
</evidence>
<dbReference type="InterPro" id="IPR036910">
    <property type="entry name" value="HMG_box_dom_sf"/>
</dbReference>
<evidence type="ECO:0000313" key="5">
    <source>
        <dbReference type="EMBL" id="OQE24436.1"/>
    </source>
</evidence>
<dbReference type="SUPFAM" id="SSF47095">
    <property type="entry name" value="HMG-box"/>
    <property type="match status" value="1"/>
</dbReference>
<evidence type="ECO:0000256" key="2">
    <source>
        <dbReference type="PROSITE-ProRule" id="PRU00267"/>
    </source>
</evidence>
<sequence length="281" mass="30677">MTSDGTVSVNVDELRNTKDAILLRLMGLQTYIAELSKAYIEHANNVINGEPATIDLPAVPDHLTGFAEHGLHLQSPGAKSEAGGLKKRKRAPPDPNAPKRALTPYFLYMQHNRPRISADLGENARPKEVADEGTRRWQTMPDEEKEVYKQMYAENYEVYKKEMAAYKAGKAGDNDASANQLQQDFAGAENTHDSDDSSAESESEDESSPSPVQPPKTKTPPKNNSKRRKSESKKEVAESPAAKPTPAKKRGKAAAAAEPASAKATPAETKRRGGKKRKSEV</sequence>
<feature type="compositionally biased region" description="Low complexity" evidence="3">
    <location>
        <begin position="253"/>
        <end position="267"/>
    </location>
</feature>
<evidence type="ECO:0000259" key="4">
    <source>
        <dbReference type="PROSITE" id="PS50118"/>
    </source>
</evidence>
<feature type="domain" description="HMG box" evidence="4">
    <location>
        <begin position="98"/>
        <end position="167"/>
    </location>
</feature>
<protein>
    <recommendedName>
        <fullName evidence="4">HMG box domain-containing protein</fullName>
    </recommendedName>
</protein>
<gene>
    <name evidence="5" type="ORF">PENSTE_c007G03472</name>
</gene>
<evidence type="ECO:0000256" key="3">
    <source>
        <dbReference type="SAM" id="MobiDB-lite"/>
    </source>
</evidence>
<dbReference type="GO" id="GO:0003677">
    <property type="term" value="F:DNA binding"/>
    <property type="evidence" value="ECO:0007669"/>
    <property type="project" value="UniProtKB-UniRule"/>
</dbReference>